<dbReference type="InterPro" id="IPR001881">
    <property type="entry name" value="EGF-like_Ca-bd_dom"/>
</dbReference>
<dbReference type="FunFam" id="3.90.290.10:FF:000008">
    <property type="entry name" value="Fibrillin 3"/>
    <property type="match status" value="1"/>
</dbReference>
<evidence type="ECO:0000259" key="9">
    <source>
        <dbReference type="PROSITE" id="PS50026"/>
    </source>
</evidence>
<dbReference type="PROSITE" id="PS01186">
    <property type="entry name" value="EGF_2"/>
    <property type="match status" value="1"/>
</dbReference>
<dbReference type="GO" id="GO:0005509">
    <property type="term" value="F:calcium ion binding"/>
    <property type="evidence" value="ECO:0007669"/>
    <property type="project" value="InterPro"/>
</dbReference>
<name>A0A4W3GZK8_CALMI</name>
<reference evidence="12" key="3">
    <citation type="journal article" date="2014" name="Nature">
        <title>Elephant shark genome provides unique insights into gnathostome evolution.</title>
        <authorList>
            <consortium name="International Elephant Shark Genome Sequencing Consortium"/>
            <person name="Venkatesh B."/>
            <person name="Lee A.P."/>
            <person name="Ravi V."/>
            <person name="Maurya A.K."/>
            <person name="Lian M.M."/>
            <person name="Swann J.B."/>
            <person name="Ohta Y."/>
            <person name="Flajnik M.F."/>
            <person name="Sutoh Y."/>
            <person name="Kasahara M."/>
            <person name="Hoon S."/>
            <person name="Gangu V."/>
            <person name="Roy S.W."/>
            <person name="Irimia M."/>
            <person name="Korzh V."/>
            <person name="Kondrychyn I."/>
            <person name="Lim Z.W."/>
            <person name="Tay B.H."/>
            <person name="Tohari S."/>
            <person name="Kong K.W."/>
            <person name="Ho S."/>
            <person name="Lorente-Galdos B."/>
            <person name="Quilez J."/>
            <person name="Marques-Bonet T."/>
            <person name="Raney B.J."/>
            <person name="Ingham P.W."/>
            <person name="Tay A."/>
            <person name="Hillier L.W."/>
            <person name="Minx P."/>
            <person name="Boehm T."/>
            <person name="Wilson R.K."/>
            <person name="Brenner S."/>
            <person name="Warren W.C."/>
        </authorList>
    </citation>
    <scope>NUCLEOTIDE SEQUENCE [LARGE SCALE GENOMIC DNA]</scope>
</reference>
<comment type="subcellular location">
    <subcellularLocation>
        <location evidence="1">Secreted</location>
    </subcellularLocation>
</comment>
<dbReference type="Pfam" id="PF07645">
    <property type="entry name" value="EGF_CA"/>
    <property type="match status" value="4"/>
</dbReference>
<dbReference type="Pfam" id="PF00683">
    <property type="entry name" value="TB"/>
    <property type="match status" value="2"/>
</dbReference>
<dbReference type="CDD" id="cd00054">
    <property type="entry name" value="EGF_CA"/>
    <property type="match status" value="4"/>
</dbReference>
<comment type="caution">
    <text evidence="8">Lacks conserved residue(s) required for the propagation of feature annotation.</text>
</comment>
<evidence type="ECO:0000256" key="1">
    <source>
        <dbReference type="ARBA" id="ARBA00004613"/>
    </source>
</evidence>
<dbReference type="PROSITE" id="PS00010">
    <property type="entry name" value="ASX_HYDROXYL"/>
    <property type="match status" value="4"/>
</dbReference>
<evidence type="ECO:0000256" key="6">
    <source>
        <dbReference type="ARBA" id="ARBA00023157"/>
    </source>
</evidence>
<organism evidence="11 12">
    <name type="scientific">Callorhinchus milii</name>
    <name type="common">Ghost shark</name>
    <dbReference type="NCBI Taxonomy" id="7868"/>
    <lineage>
        <taxon>Eukaryota</taxon>
        <taxon>Metazoa</taxon>
        <taxon>Chordata</taxon>
        <taxon>Craniata</taxon>
        <taxon>Vertebrata</taxon>
        <taxon>Chondrichthyes</taxon>
        <taxon>Holocephali</taxon>
        <taxon>Chimaeriformes</taxon>
        <taxon>Callorhinchidae</taxon>
        <taxon>Callorhinchus</taxon>
    </lineage>
</organism>
<dbReference type="InterPro" id="IPR052080">
    <property type="entry name" value="vWF_C/EGF_Fibrillin"/>
</dbReference>
<keyword evidence="5" id="KW-0677">Repeat</keyword>
<dbReference type="GeneTree" id="ENSGT00950000183158"/>
<dbReference type="Proteomes" id="UP000314986">
    <property type="component" value="Unassembled WGS sequence"/>
</dbReference>
<keyword evidence="2" id="KW-0964">Secreted</keyword>
<evidence type="ECO:0000256" key="8">
    <source>
        <dbReference type="PROSITE-ProRule" id="PRU00076"/>
    </source>
</evidence>
<dbReference type="STRING" id="7868.ENSCMIP00000003279"/>
<dbReference type="SUPFAM" id="SSF57196">
    <property type="entry name" value="EGF/Laminin"/>
    <property type="match status" value="4"/>
</dbReference>
<accession>A0A4W3GZK8</accession>
<proteinExistence type="predicted"/>
<feature type="domain" description="EGF-like" evidence="9">
    <location>
        <begin position="12"/>
        <end position="48"/>
    </location>
</feature>
<dbReference type="GO" id="GO:0005576">
    <property type="term" value="C:extracellular region"/>
    <property type="evidence" value="ECO:0007669"/>
    <property type="project" value="UniProtKB-SubCell"/>
</dbReference>
<dbReference type="SMART" id="SM00181">
    <property type="entry name" value="EGF"/>
    <property type="match status" value="4"/>
</dbReference>
<keyword evidence="4" id="KW-0732">Signal</keyword>
<keyword evidence="6" id="KW-1015">Disulfide bond</keyword>
<reference evidence="11" key="5">
    <citation type="submission" date="2025-09" db="UniProtKB">
        <authorList>
            <consortium name="Ensembl"/>
        </authorList>
    </citation>
    <scope>IDENTIFICATION</scope>
</reference>
<feature type="domain" description="TB" evidence="10">
    <location>
        <begin position="98"/>
        <end position="154"/>
    </location>
</feature>
<reference evidence="12" key="2">
    <citation type="journal article" date="2007" name="PLoS Biol.">
        <title>Survey sequencing and comparative analysis of the elephant shark (Callorhinchus milii) genome.</title>
        <authorList>
            <person name="Venkatesh B."/>
            <person name="Kirkness E.F."/>
            <person name="Loh Y.H."/>
            <person name="Halpern A.L."/>
            <person name="Lee A.P."/>
            <person name="Johnson J."/>
            <person name="Dandona N."/>
            <person name="Viswanathan L.D."/>
            <person name="Tay A."/>
            <person name="Venter J.C."/>
            <person name="Strausberg R.L."/>
            <person name="Brenner S."/>
        </authorList>
    </citation>
    <scope>NUCLEOTIDE SEQUENCE [LARGE SCALE GENOMIC DNA]</scope>
</reference>
<dbReference type="SMART" id="SM00179">
    <property type="entry name" value="EGF_CA"/>
    <property type="match status" value="4"/>
</dbReference>
<dbReference type="InterPro" id="IPR018097">
    <property type="entry name" value="EGF_Ca-bd_CS"/>
</dbReference>
<evidence type="ECO:0000256" key="2">
    <source>
        <dbReference type="ARBA" id="ARBA00022525"/>
    </source>
</evidence>
<evidence type="ECO:0000256" key="4">
    <source>
        <dbReference type="ARBA" id="ARBA00022729"/>
    </source>
</evidence>
<feature type="domain" description="EGF-like" evidence="9">
    <location>
        <begin position="171"/>
        <end position="212"/>
    </location>
</feature>
<dbReference type="PANTHER" id="PTHR47333">
    <property type="entry name" value="VON WILLEBRAND FACTOR C AND EGF DOMAIN-CONTAINING PROTEIN"/>
    <property type="match status" value="1"/>
</dbReference>
<dbReference type="PROSITE" id="PS51364">
    <property type="entry name" value="TB"/>
    <property type="match status" value="2"/>
</dbReference>
<dbReference type="SUPFAM" id="SSF57581">
    <property type="entry name" value="TB module/8-cys domain"/>
    <property type="match status" value="2"/>
</dbReference>
<feature type="domain" description="EGF-like" evidence="9">
    <location>
        <begin position="213"/>
        <end position="254"/>
    </location>
</feature>
<dbReference type="InterPro" id="IPR049883">
    <property type="entry name" value="NOTCH1_EGF-like"/>
</dbReference>
<keyword evidence="12" id="KW-1185">Reference proteome</keyword>
<evidence type="ECO:0000313" key="11">
    <source>
        <dbReference type="Ensembl" id="ENSCMIP00000003279.1"/>
    </source>
</evidence>
<keyword evidence="7" id="KW-0325">Glycoprotein</keyword>
<dbReference type="Gene3D" id="2.10.25.10">
    <property type="entry name" value="Laminin"/>
    <property type="match status" value="4"/>
</dbReference>
<reference evidence="12" key="1">
    <citation type="journal article" date="2006" name="Science">
        <title>Ancient noncoding elements conserved in the human genome.</title>
        <authorList>
            <person name="Venkatesh B."/>
            <person name="Kirkness E.F."/>
            <person name="Loh Y.H."/>
            <person name="Halpern A.L."/>
            <person name="Lee A.P."/>
            <person name="Johnson J."/>
            <person name="Dandona N."/>
            <person name="Viswanathan L.D."/>
            <person name="Tay A."/>
            <person name="Venter J.C."/>
            <person name="Strausberg R.L."/>
            <person name="Brenner S."/>
        </authorList>
    </citation>
    <scope>NUCLEOTIDE SEQUENCE [LARGE SCALE GENOMIC DNA]</scope>
</reference>
<protein>
    <submittedName>
        <fullName evidence="11">Fibrillin-1-like</fullName>
    </submittedName>
</protein>
<dbReference type="OMA" id="WHHANIA"/>
<dbReference type="FunFam" id="2.10.25.10:FF:000003">
    <property type="entry name" value="fibrillin-1 isoform X1"/>
    <property type="match status" value="3"/>
</dbReference>
<dbReference type="PROSITE" id="PS50026">
    <property type="entry name" value="EGF_3"/>
    <property type="match status" value="4"/>
</dbReference>
<sequence>ILGNSVFVSVVDIDECQFPDICVYGRCQNLPGLFRCECDVGYELDRSGGNCTDTNECADPVSCINGICVNTPGSYVCNCPAEFELNPTGVGCVDLRLGKCFVEYRLRGDETLSCNNEIGFGVSRASCCCSLGRAWGFPCELCPSINSSDYKTLCPGGEGFRPNPITVILEDIDECKELPGLCQGGTCVNTFGSFQCECPRGFHLNEETRVCEDIDECSTSPGICGPGTCLNTVGNYTCICPPDYMQINGGNNCMDIRKGFCFKNFYGENGTCDGELPFNMTKKLCCCSYNIGKAWNRPCEQCPLPVTSKSVHTT</sequence>
<evidence type="ECO:0000259" key="10">
    <source>
        <dbReference type="PROSITE" id="PS51364"/>
    </source>
</evidence>
<dbReference type="InterPro" id="IPR017878">
    <property type="entry name" value="TB_dom"/>
</dbReference>
<dbReference type="InterPro" id="IPR000742">
    <property type="entry name" value="EGF"/>
</dbReference>
<dbReference type="InterPro" id="IPR036773">
    <property type="entry name" value="TB_dom_sf"/>
</dbReference>
<evidence type="ECO:0000313" key="12">
    <source>
        <dbReference type="Proteomes" id="UP000314986"/>
    </source>
</evidence>
<dbReference type="InParanoid" id="A0A4W3GZK8"/>
<evidence type="ECO:0000256" key="5">
    <source>
        <dbReference type="ARBA" id="ARBA00022737"/>
    </source>
</evidence>
<dbReference type="PANTHER" id="PTHR47333:SF4">
    <property type="entry name" value="EGF-LIKE DOMAIN-CONTAINING PROTEIN"/>
    <property type="match status" value="1"/>
</dbReference>
<keyword evidence="3 8" id="KW-0245">EGF-like domain</keyword>
<dbReference type="Gene3D" id="3.90.290.10">
    <property type="entry name" value="TGF-beta binding (TB) domain"/>
    <property type="match status" value="2"/>
</dbReference>
<evidence type="ECO:0000256" key="7">
    <source>
        <dbReference type="ARBA" id="ARBA00023180"/>
    </source>
</evidence>
<dbReference type="Ensembl" id="ENSCMIT00000003402.1">
    <property type="protein sequence ID" value="ENSCMIP00000003279.1"/>
    <property type="gene ID" value="ENSCMIG00000001952.1"/>
</dbReference>
<dbReference type="FunFam" id="2.10.25.10:FF:000133">
    <property type="entry name" value="Fibrillin 3"/>
    <property type="match status" value="1"/>
</dbReference>
<dbReference type="PROSITE" id="PS01187">
    <property type="entry name" value="EGF_CA"/>
    <property type="match status" value="2"/>
</dbReference>
<feature type="domain" description="EGF-like" evidence="9">
    <location>
        <begin position="53"/>
        <end position="93"/>
    </location>
</feature>
<reference evidence="11" key="4">
    <citation type="submission" date="2025-08" db="UniProtKB">
        <authorList>
            <consortium name="Ensembl"/>
        </authorList>
    </citation>
    <scope>IDENTIFICATION</scope>
</reference>
<dbReference type="AlphaFoldDB" id="A0A4W3GZK8"/>
<dbReference type="InterPro" id="IPR000152">
    <property type="entry name" value="EGF-type_Asp/Asn_hydroxyl_site"/>
</dbReference>
<feature type="domain" description="TB" evidence="10">
    <location>
        <begin position="259"/>
        <end position="305"/>
    </location>
</feature>
<evidence type="ECO:0000256" key="3">
    <source>
        <dbReference type="ARBA" id="ARBA00022536"/>
    </source>
</evidence>